<dbReference type="InterPro" id="IPR011042">
    <property type="entry name" value="6-blade_b-propeller_TolB-like"/>
</dbReference>
<accession>A0A6I6JDZ1</accession>
<feature type="chain" id="PRO_5026268841" evidence="2">
    <location>
        <begin position="24"/>
        <end position="436"/>
    </location>
</feature>
<dbReference type="EMBL" id="CP046400">
    <property type="protein sequence ID" value="QGY41066.1"/>
    <property type="molecule type" value="Genomic_DNA"/>
</dbReference>
<dbReference type="AlphaFoldDB" id="A0A6I6JDZ1"/>
<protein>
    <submittedName>
        <fullName evidence="3">Protein tolB</fullName>
    </submittedName>
</protein>
<proteinExistence type="inferred from homology"/>
<reference evidence="3 4" key="1">
    <citation type="submission" date="2019-11" db="EMBL/GenBank/DDBJ databases">
        <authorList>
            <person name="Zheng R.K."/>
            <person name="Sun C.M."/>
        </authorList>
    </citation>
    <scope>NUCLEOTIDE SEQUENCE [LARGE SCALE GENOMIC DNA]</scope>
    <source>
        <strain evidence="3 4">SRB007</strain>
    </source>
</reference>
<evidence type="ECO:0000256" key="2">
    <source>
        <dbReference type="SAM" id="SignalP"/>
    </source>
</evidence>
<dbReference type="Proteomes" id="UP000428328">
    <property type="component" value="Chromosome"/>
</dbReference>
<dbReference type="RefSeq" id="WP_158948973.1">
    <property type="nucleotide sequence ID" value="NZ_CP046400.1"/>
</dbReference>
<evidence type="ECO:0000256" key="1">
    <source>
        <dbReference type="ARBA" id="ARBA00009820"/>
    </source>
</evidence>
<dbReference type="SUPFAM" id="SSF82171">
    <property type="entry name" value="DPP6 N-terminal domain-like"/>
    <property type="match status" value="1"/>
</dbReference>
<keyword evidence="2" id="KW-0732">Signal</keyword>
<dbReference type="Pfam" id="PF07676">
    <property type="entry name" value="PD40"/>
    <property type="match status" value="4"/>
</dbReference>
<dbReference type="InterPro" id="IPR011659">
    <property type="entry name" value="WD40"/>
</dbReference>
<dbReference type="PANTHER" id="PTHR36842">
    <property type="entry name" value="PROTEIN TOLB HOMOLOG"/>
    <property type="match status" value="1"/>
</dbReference>
<feature type="signal peptide" evidence="2">
    <location>
        <begin position="1"/>
        <end position="23"/>
    </location>
</feature>
<sequence>MKRILTMISTVVLTVCMAVAAHAAGPLTVDIHGPGQRLVNITLLPPRGLQGAPVPEASAKAFAELVANDLSYIPFLRIVPVSDILGGDPSKGVTGRDIDYKPLQLARIDLCMTTGWNGRYIEARVFETFSGRRLAGKSYNDLNETTLPQAADRFCSALLEALSGKKGFFDSPIAFVRQEGKAKEIFTVLPQGRGLKRITRLGGFNLSPAWSANGEKIAFTHIAKTRHQLGVYDSATRKITLYSKGLGQTVISPIFDPQDKLVASLNRNGATNIYELDDQYKPLRTLAKSPYIDVSPSFDRTGTKMAFTSGRAGNPHIFIMDVKSGQVRRVTVTGRYNTHPCLSPDGRYVAYTHRTANGHRIFLHDLTTGREKQLSFGPGNDEYPAFGPDGYFVAFASNRTGEYKLYLTTRHGDTPKRISTGKGQAYAPAWDTSLQW</sequence>
<name>A0A6I6JDZ1_9BACT</name>
<organism evidence="3 4">
    <name type="scientific">Pseudodesulfovibrio cashew</name>
    <dbReference type="NCBI Taxonomy" id="2678688"/>
    <lineage>
        <taxon>Bacteria</taxon>
        <taxon>Pseudomonadati</taxon>
        <taxon>Thermodesulfobacteriota</taxon>
        <taxon>Desulfovibrionia</taxon>
        <taxon>Desulfovibrionales</taxon>
        <taxon>Desulfovibrionaceae</taxon>
    </lineage>
</organism>
<evidence type="ECO:0000313" key="3">
    <source>
        <dbReference type="EMBL" id="QGY41066.1"/>
    </source>
</evidence>
<dbReference type="Gene3D" id="3.40.50.10070">
    <property type="entry name" value="TolB, N-terminal domain"/>
    <property type="match status" value="1"/>
</dbReference>
<dbReference type="KEGG" id="psel:GM415_13330"/>
<dbReference type="Gene3D" id="2.120.10.30">
    <property type="entry name" value="TolB, C-terminal domain"/>
    <property type="match status" value="2"/>
</dbReference>
<gene>
    <name evidence="3" type="ORF">GM415_13330</name>
</gene>
<evidence type="ECO:0000313" key="4">
    <source>
        <dbReference type="Proteomes" id="UP000428328"/>
    </source>
</evidence>
<comment type="similarity">
    <text evidence="1">Belongs to the TolB family.</text>
</comment>
<keyword evidence="4" id="KW-1185">Reference proteome</keyword>
<dbReference type="PANTHER" id="PTHR36842:SF1">
    <property type="entry name" value="PROTEIN TOLB"/>
    <property type="match status" value="1"/>
</dbReference>